<dbReference type="PATRIC" id="fig|1365257.3.peg.4423"/>
<dbReference type="RefSeq" id="WP_063382632.1">
    <property type="nucleotide sequence ID" value="NZ_AUXX01000045.1"/>
</dbReference>
<feature type="transmembrane region" description="Helical" evidence="1">
    <location>
        <begin position="6"/>
        <end position="27"/>
    </location>
</feature>
<name>A0A162C3G1_9GAMM</name>
<feature type="transmembrane region" description="Helical" evidence="1">
    <location>
        <begin position="121"/>
        <end position="138"/>
    </location>
</feature>
<dbReference type="EMBL" id="AUXX01000045">
    <property type="protein sequence ID" value="KZN61534.1"/>
    <property type="molecule type" value="Genomic_DNA"/>
</dbReference>
<feature type="transmembrane region" description="Helical" evidence="1">
    <location>
        <begin position="150"/>
        <end position="168"/>
    </location>
</feature>
<evidence type="ECO:0000313" key="2">
    <source>
        <dbReference type="EMBL" id="KZN61534.1"/>
    </source>
</evidence>
<dbReference type="Proteomes" id="UP000076661">
    <property type="component" value="Unassembled WGS sequence"/>
</dbReference>
<evidence type="ECO:0000256" key="1">
    <source>
        <dbReference type="SAM" id="Phobius"/>
    </source>
</evidence>
<dbReference type="AlphaFoldDB" id="A0A162C3G1"/>
<keyword evidence="1" id="KW-0812">Transmembrane</keyword>
<accession>A0A162C3G1</accession>
<sequence>MSEALVYIGLMIRVLEVFVVVFLLLQFKKHKWSLFFGGKSSLKTIDDHELHSCFIAALCVVVFHNVGNTLAAQVLASGMEKLELRRIYYFILMLNSFACSIAIYFLHSLRHCSFSKTAKRCLYLAIITASLCFMQLIARGIFDYNAFSPFYKIALLGCNITTLVVVALHPVKAYKKLKHNAKEA</sequence>
<proteinExistence type="predicted"/>
<feature type="transmembrane region" description="Helical" evidence="1">
    <location>
        <begin position="48"/>
        <end position="67"/>
    </location>
</feature>
<gene>
    <name evidence="2" type="ORF">N478_05525</name>
</gene>
<protein>
    <submittedName>
        <fullName evidence="2">Uncharacterized protein</fullName>
    </submittedName>
</protein>
<comment type="caution">
    <text evidence="2">The sequence shown here is derived from an EMBL/GenBank/DDBJ whole genome shotgun (WGS) entry which is preliminary data.</text>
</comment>
<keyword evidence="1" id="KW-1133">Transmembrane helix</keyword>
<evidence type="ECO:0000313" key="3">
    <source>
        <dbReference type="Proteomes" id="UP000076661"/>
    </source>
</evidence>
<feature type="transmembrane region" description="Helical" evidence="1">
    <location>
        <begin position="87"/>
        <end position="109"/>
    </location>
</feature>
<organism evidence="2 3">
    <name type="scientific">Pseudoalteromonas luteoviolacea S4060-1</name>
    <dbReference type="NCBI Taxonomy" id="1365257"/>
    <lineage>
        <taxon>Bacteria</taxon>
        <taxon>Pseudomonadati</taxon>
        <taxon>Pseudomonadota</taxon>
        <taxon>Gammaproteobacteria</taxon>
        <taxon>Alteromonadales</taxon>
        <taxon>Pseudoalteromonadaceae</taxon>
        <taxon>Pseudoalteromonas</taxon>
    </lineage>
</organism>
<keyword evidence="1" id="KW-0472">Membrane</keyword>
<reference evidence="2 3" key="1">
    <citation type="submission" date="2013-07" db="EMBL/GenBank/DDBJ databases">
        <title>Comparative Genomic and Metabolomic Analysis of Twelve Strains of Pseudoalteromonas luteoviolacea.</title>
        <authorList>
            <person name="Vynne N.G."/>
            <person name="Mansson M."/>
            <person name="Gram L."/>
        </authorList>
    </citation>
    <scope>NUCLEOTIDE SEQUENCE [LARGE SCALE GENOMIC DNA]</scope>
    <source>
        <strain evidence="2 3">S4060-1</strain>
    </source>
</reference>